<proteinExistence type="predicted"/>
<evidence type="ECO:0000313" key="4">
    <source>
        <dbReference type="Proteomes" id="UP001156974"/>
    </source>
</evidence>
<dbReference type="PANTHER" id="PTHR12788:SF10">
    <property type="entry name" value="PROTEIN-TYROSINE SULFOTRANSFERASE"/>
    <property type="match status" value="1"/>
</dbReference>
<dbReference type="Proteomes" id="UP001156974">
    <property type="component" value="Unassembled WGS sequence"/>
</dbReference>
<protein>
    <submittedName>
        <fullName evidence="3">Sulfotransferase</fullName>
    </submittedName>
</protein>
<feature type="repeat" description="TPR" evidence="2">
    <location>
        <begin position="106"/>
        <end position="139"/>
    </location>
</feature>
<keyword evidence="1" id="KW-0808">Transferase</keyword>
<dbReference type="Pfam" id="PF13181">
    <property type="entry name" value="TPR_8"/>
    <property type="match status" value="1"/>
</dbReference>
<dbReference type="RefSeq" id="WP_175083194.1">
    <property type="nucleotide sequence ID" value="NZ_JAKUMG010000005.1"/>
</dbReference>
<dbReference type="EMBL" id="JAKUMG010000005">
    <property type="protein sequence ID" value="MDI4669887.1"/>
    <property type="molecule type" value="Genomic_DNA"/>
</dbReference>
<keyword evidence="4" id="KW-1185">Reference proteome</keyword>
<dbReference type="SMART" id="SM00028">
    <property type="entry name" value="TPR"/>
    <property type="match status" value="5"/>
</dbReference>
<dbReference type="PANTHER" id="PTHR12788">
    <property type="entry name" value="PROTEIN-TYROSINE SULFOTRANSFERASE 2"/>
    <property type="match status" value="1"/>
</dbReference>
<dbReference type="SUPFAM" id="SSF52540">
    <property type="entry name" value="P-loop containing nucleoside triphosphate hydrolases"/>
    <property type="match status" value="1"/>
</dbReference>
<accession>A0ABT6U135</accession>
<sequence length="548" mass="62709">MTSEQHAFTQAVALLQQGKVSQGIELLKPLTQNNEFAEKALQILFKVAMQQQDTETAITYCQKLVSIAPKKFDYVLTLVQLSISCGEFKIAKSALLPLYETNPQQADICFQLGKIERKLDNHDSAMRFFEQALTLSEQFKAPALIEIAFMHNEQLHQPDDAVSYLQQAISHDENNLQAHFSLANIYEQLGDKEKAKKGFQQVLKIDAFNAMAQARLADIETFTERDAIDYEQASLAILKRESDDIACADIYYALGKVFNDCKNYQKAWHYYVKANHYNKKYLPAYDRQSVEKITDYTLARNIALQEANSSITPIIICGMFRSGSTLIEQIISSNEQIAAGGEIAYLHSSLFNLIGDEKTLVNKVKEPEFIDGYKEQLTLRAEGALYVTDKRPENYLYLDIIKQLYPKAKIIWTERDIKDNSLSAFFQHLGPSLNYAVSLSDTLHHYEQQQRIKSHWQSCFSNDIFTLNYDQLVCSPEQILEQLFRFLGLEYTDEAQRFHNKSGTVSTASVWQVRRPLYTSSSGRFANYLEHIQADEKSYQDAKALLNK</sequence>
<dbReference type="InterPro" id="IPR027417">
    <property type="entry name" value="P-loop_NTPase"/>
</dbReference>
<dbReference type="Gene3D" id="1.25.40.10">
    <property type="entry name" value="Tetratricopeptide repeat domain"/>
    <property type="match status" value="3"/>
</dbReference>
<evidence type="ECO:0000256" key="2">
    <source>
        <dbReference type="PROSITE-ProRule" id="PRU00339"/>
    </source>
</evidence>
<dbReference type="InterPro" id="IPR019734">
    <property type="entry name" value="TPR_rpt"/>
</dbReference>
<dbReference type="InterPro" id="IPR026634">
    <property type="entry name" value="TPST-like"/>
</dbReference>
<feature type="repeat" description="TPR" evidence="2">
    <location>
        <begin position="176"/>
        <end position="209"/>
    </location>
</feature>
<feature type="repeat" description="TPR" evidence="2">
    <location>
        <begin position="248"/>
        <end position="281"/>
    </location>
</feature>
<dbReference type="PROSITE" id="PS50005">
    <property type="entry name" value="TPR"/>
    <property type="match status" value="3"/>
</dbReference>
<keyword evidence="2" id="KW-0802">TPR repeat</keyword>
<comment type="caution">
    <text evidence="3">The sequence shown here is derived from an EMBL/GenBank/DDBJ whole genome shotgun (WGS) entry which is preliminary data.</text>
</comment>
<evidence type="ECO:0000313" key="3">
    <source>
        <dbReference type="EMBL" id="MDI4669887.1"/>
    </source>
</evidence>
<name>A0ABT6U135_9GAMM</name>
<dbReference type="InterPro" id="IPR011990">
    <property type="entry name" value="TPR-like_helical_dom_sf"/>
</dbReference>
<dbReference type="Gene3D" id="3.40.50.300">
    <property type="entry name" value="P-loop containing nucleotide triphosphate hydrolases"/>
    <property type="match status" value="1"/>
</dbReference>
<organism evidence="3 4">
    <name type="scientific">Pseudoalteromonas shioyasakiensis</name>
    <dbReference type="NCBI Taxonomy" id="1190813"/>
    <lineage>
        <taxon>Bacteria</taxon>
        <taxon>Pseudomonadati</taxon>
        <taxon>Pseudomonadota</taxon>
        <taxon>Gammaproteobacteria</taxon>
        <taxon>Alteromonadales</taxon>
        <taxon>Pseudoalteromonadaceae</taxon>
        <taxon>Pseudoalteromonas</taxon>
    </lineage>
</organism>
<evidence type="ECO:0000256" key="1">
    <source>
        <dbReference type="ARBA" id="ARBA00022679"/>
    </source>
</evidence>
<gene>
    <name evidence="3" type="ORF">MKZ47_12445</name>
</gene>
<reference evidence="3 4" key="1">
    <citation type="submission" date="2022-02" db="EMBL/GenBank/DDBJ databases">
        <title>Genome analysis of Beneficial Microorganisms for Coral consortium from Pocillopora damicornis.</title>
        <authorList>
            <person name="Rosado P.M."/>
            <person name="Cardoso P.M."/>
            <person name="Rosado J.G."/>
            <person name="Schultz J."/>
            <person name="Rocha U."/>
            <person name="Costa T.K."/>
            <person name="Peixoto R.S."/>
        </authorList>
    </citation>
    <scope>NUCLEOTIDE SEQUENCE [LARGE SCALE GENOMIC DNA]</scope>
    <source>
        <strain evidence="3 4">BMC5</strain>
    </source>
</reference>
<dbReference type="Pfam" id="PF14559">
    <property type="entry name" value="TPR_19"/>
    <property type="match status" value="1"/>
</dbReference>
<dbReference type="SUPFAM" id="SSF48452">
    <property type="entry name" value="TPR-like"/>
    <property type="match status" value="1"/>
</dbReference>
<dbReference type="Pfam" id="PF13469">
    <property type="entry name" value="Sulfotransfer_3"/>
    <property type="match status" value="1"/>
</dbReference>